<evidence type="ECO:0000256" key="2">
    <source>
        <dbReference type="HAMAP-Rule" id="MF_00048"/>
    </source>
</evidence>
<comment type="similarity">
    <text evidence="1 2">Belongs to the UPF0102 family.</text>
</comment>
<comment type="caution">
    <text evidence="3">The sequence shown here is derived from an EMBL/GenBank/DDBJ whole genome shotgun (WGS) entry which is preliminary data.</text>
</comment>
<gene>
    <name evidence="3" type="ORF">A2654_01975</name>
</gene>
<evidence type="ECO:0000313" key="4">
    <source>
        <dbReference type="Proteomes" id="UP000178721"/>
    </source>
</evidence>
<proteinExistence type="inferred from homology"/>
<protein>
    <recommendedName>
        <fullName evidence="2">UPF0102 protein A2654_01975</fullName>
    </recommendedName>
</protein>
<organism evidence="3 4">
    <name type="scientific">Candidatus Nealsonbacteria bacterium RIFCSPHIGHO2_01_FULL_43_31</name>
    <dbReference type="NCBI Taxonomy" id="1801665"/>
    <lineage>
        <taxon>Bacteria</taxon>
        <taxon>Candidatus Nealsoniibacteriota</taxon>
    </lineage>
</organism>
<accession>A0A1G2E1A5</accession>
<dbReference type="CDD" id="cd20736">
    <property type="entry name" value="PoNe_Nuclease"/>
    <property type="match status" value="1"/>
</dbReference>
<dbReference type="InterPro" id="IPR011856">
    <property type="entry name" value="tRNA_endonuc-like_dom_sf"/>
</dbReference>
<dbReference type="HAMAP" id="MF_00048">
    <property type="entry name" value="UPF0102"/>
    <property type="match status" value="1"/>
</dbReference>
<dbReference type="InterPro" id="IPR003509">
    <property type="entry name" value="UPF0102_YraN-like"/>
</dbReference>
<evidence type="ECO:0000313" key="3">
    <source>
        <dbReference type="EMBL" id="OGZ19607.1"/>
    </source>
</evidence>
<dbReference type="AlphaFoldDB" id="A0A1G2E1A5"/>
<dbReference type="InterPro" id="IPR011335">
    <property type="entry name" value="Restrct_endonuc-II-like"/>
</dbReference>
<dbReference type="GO" id="GO:0003676">
    <property type="term" value="F:nucleic acid binding"/>
    <property type="evidence" value="ECO:0007669"/>
    <property type="project" value="InterPro"/>
</dbReference>
<dbReference type="Proteomes" id="UP000178721">
    <property type="component" value="Unassembled WGS sequence"/>
</dbReference>
<dbReference type="Pfam" id="PF02021">
    <property type="entry name" value="UPF0102"/>
    <property type="match status" value="1"/>
</dbReference>
<dbReference type="PANTHER" id="PTHR34039">
    <property type="entry name" value="UPF0102 PROTEIN YRAN"/>
    <property type="match status" value="1"/>
</dbReference>
<name>A0A1G2E1A5_9BACT</name>
<reference evidence="3 4" key="1">
    <citation type="journal article" date="2016" name="Nat. Commun.">
        <title>Thousands of microbial genomes shed light on interconnected biogeochemical processes in an aquifer system.</title>
        <authorList>
            <person name="Anantharaman K."/>
            <person name="Brown C.T."/>
            <person name="Hug L.A."/>
            <person name="Sharon I."/>
            <person name="Castelle C.J."/>
            <person name="Probst A.J."/>
            <person name="Thomas B.C."/>
            <person name="Singh A."/>
            <person name="Wilkins M.J."/>
            <person name="Karaoz U."/>
            <person name="Brodie E.L."/>
            <person name="Williams K.H."/>
            <person name="Hubbard S.S."/>
            <person name="Banfield J.F."/>
        </authorList>
    </citation>
    <scope>NUCLEOTIDE SEQUENCE [LARGE SCALE GENOMIC DNA]</scope>
</reference>
<dbReference type="SUPFAM" id="SSF52980">
    <property type="entry name" value="Restriction endonuclease-like"/>
    <property type="match status" value="1"/>
</dbReference>
<evidence type="ECO:0000256" key="1">
    <source>
        <dbReference type="ARBA" id="ARBA00006738"/>
    </source>
</evidence>
<dbReference type="Gene3D" id="3.40.1350.10">
    <property type="match status" value="1"/>
</dbReference>
<dbReference type="PANTHER" id="PTHR34039:SF1">
    <property type="entry name" value="UPF0102 PROTEIN YRAN"/>
    <property type="match status" value="1"/>
</dbReference>
<dbReference type="EMBL" id="MHMA01000039">
    <property type="protein sequence ID" value="OGZ19607.1"/>
    <property type="molecule type" value="Genomic_DNA"/>
</dbReference>
<sequence>MKEFNLQTGKIGEEIAKDYLEKQGYRILAQNFKTKYAEIDLVAEKDKELIIIEVRTKRGDLFGTPEESLDKRKLRKLWLNAQGYVSQARWQGSYRVDAVCIILKADNSIDRLNHYPSII</sequence>